<sequence length="131" mass="15300">MISAVLCQYVPLWDIIYQPTLKSRRSHRLHFHVRLENGLEVLLVQYFLLRHHNALVVGDEHEQHNLYDPRNHAYKVGGNDDVVPDDEPVAEREERPNEVRQRNLRRHGRSALVLHDFPDGEKGRDVGEGLD</sequence>
<evidence type="ECO:0000313" key="3">
    <source>
        <dbReference type="Proteomes" id="UP001497744"/>
    </source>
</evidence>
<dbReference type="EMBL" id="BPLF01000006">
    <property type="protein sequence ID" value="GIX66364.1"/>
    <property type="molecule type" value="Genomic_DNA"/>
</dbReference>
<reference evidence="2 3" key="1">
    <citation type="submission" date="2021-06" db="EMBL/GenBank/DDBJ databases">
        <title>Genome sequence of Babesia caballi.</title>
        <authorList>
            <person name="Yamagishi J."/>
            <person name="Kidaka T."/>
            <person name="Ochi A."/>
        </authorList>
    </citation>
    <scope>NUCLEOTIDE SEQUENCE [LARGE SCALE GENOMIC DNA]</scope>
    <source>
        <strain evidence="2">USDA-D6B2</strain>
    </source>
</reference>
<comment type="caution">
    <text evidence="2">The sequence shown here is derived from an EMBL/GenBank/DDBJ whole genome shotgun (WGS) entry which is preliminary data.</text>
</comment>
<keyword evidence="3" id="KW-1185">Reference proteome</keyword>
<name>A0AAV4M2W0_BABCB</name>
<dbReference type="GeneID" id="94197845"/>
<feature type="region of interest" description="Disordered" evidence="1">
    <location>
        <begin position="77"/>
        <end position="131"/>
    </location>
</feature>
<dbReference type="Proteomes" id="UP001497744">
    <property type="component" value="Unassembled WGS sequence"/>
</dbReference>
<dbReference type="RefSeq" id="XP_067718433.1">
    <property type="nucleotide sequence ID" value="XM_067862332.1"/>
</dbReference>
<protein>
    <submittedName>
        <fullName evidence="2">PRC-barrel domain containing protein</fullName>
    </submittedName>
</protein>
<evidence type="ECO:0000256" key="1">
    <source>
        <dbReference type="SAM" id="MobiDB-lite"/>
    </source>
</evidence>
<feature type="compositionally biased region" description="Basic and acidic residues" evidence="1">
    <location>
        <begin position="89"/>
        <end position="101"/>
    </location>
</feature>
<feature type="compositionally biased region" description="Basic and acidic residues" evidence="1">
    <location>
        <begin position="116"/>
        <end position="131"/>
    </location>
</feature>
<evidence type="ECO:0000313" key="2">
    <source>
        <dbReference type="EMBL" id="GIX66364.1"/>
    </source>
</evidence>
<gene>
    <name evidence="2" type="ORF">BcabD6B2_58000</name>
</gene>
<proteinExistence type="predicted"/>
<dbReference type="AlphaFoldDB" id="A0AAV4M2W0"/>
<organism evidence="2 3">
    <name type="scientific">Babesia caballi</name>
    <dbReference type="NCBI Taxonomy" id="5871"/>
    <lineage>
        <taxon>Eukaryota</taxon>
        <taxon>Sar</taxon>
        <taxon>Alveolata</taxon>
        <taxon>Apicomplexa</taxon>
        <taxon>Aconoidasida</taxon>
        <taxon>Piroplasmida</taxon>
        <taxon>Babesiidae</taxon>
        <taxon>Babesia</taxon>
    </lineage>
</organism>
<accession>A0AAV4M2W0</accession>